<proteinExistence type="predicted"/>
<dbReference type="Proteomes" id="UP000264146">
    <property type="component" value="Chromosome"/>
</dbReference>
<gene>
    <name evidence="2" type="primary">thiC_1</name>
    <name evidence="2" type="ORF">NCTC12218_00322</name>
</gene>
<reference evidence="1 3" key="2">
    <citation type="submission" date="2020-11" db="EMBL/GenBank/DDBJ databases">
        <authorList>
            <consortium name="Pathogen Informatics"/>
        </authorList>
    </citation>
    <scope>NUCLEOTIDE SEQUENCE [LARGE SCALE GENOMIC DNA]</scope>
    <source>
        <strain evidence="1 3">NCTC12218</strain>
    </source>
</reference>
<dbReference type="EMBL" id="UHEF01000001">
    <property type="protein sequence ID" value="SUM86602.1"/>
    <property type="molecule type" value="Genomic_DNA"/>
</dbReference>
<reference evidence="2" key="1">
    <citation type="submission" date="2018-06" db="EMBL/GenBank/DDBJ databases">
        <authorList>
            <consortium name="Pathogen Informatics"/>
            <person name="Doyle S."/>
        </authorList>
    </citation>
    <scope>NUCLEOTIDE SEQUENCE [LARGE SCALE GENOMIC DNA]</scope>
    <source>
        <strain evidence="2">NCTC12218</strain>
    </source>
</reference>
<evidence type="ECO:0000313" key="1">
    <source>
        <dbReference type="EMBL" id="CAD7358738.1"/>
    </source>
</evidence>
<protein>
    <submittedName>
        <fullName evidence="2">Thiamine biosynthesis protein ThiC</fullName>
    </submittedName>
</protein>
<organism evidence="2">
    <name type="scientific">Staphylococcus schleiferi</name>
    <dbReference type="NCBI Taxonomy" id="1295"/>
    <lineage>
        <taxon>Bacteria</taxon>
        <taxon>Bacillati</taxon>
        <taxon>Bacillota</taxon>
        <taxon>Bacilli</taxon>
        <taxon>Bacillales</taxon>
        <taxon>Staphylococcaceae</taxon>
        <taxon>Staphylococcus</taxon>
    </lineage>
</organism>
<dbReference type="AlphaFoldDB" id="A0A7Z7VW79"/>
<sequence>MKQEQIELKKNFPASQRIYKEGVDPDIHVPFRKNSVI</sequence>
<name>A0A7Z7VW79_STASC</name>
<evidence type="ECO:0000313" key="2">
    <source>
        <dbReference type="EMBL" id="SUM86602.1"/>
    </source>
</evidence>
<dbReference type="EMBL" id="LR962863">
    <property type="protein sequence ID" value="CAD7358738.1"/>
    <property type="molecule type" value="Genomic_DNA"/>
</dbReference>
<evidence type="ECO:0000313" key="3">
    <source>
        <dbReference type="Proteomes" id="UP000264146"/>
    </source>
</evidence>
<accession>A0A7Z7VW79</accession>